<keyword evidence="4" id="KW-1185">Reference proteome</keyword>
<dbReference type="RefSeq" id="WP_086786994.1">
    <property type="nucleotide sequence ID" value="NZ_JAGIOO010000001.1"/>
</dbReference>
<dbReference type="SUPFAM" id="SSF54001">
    <property type="entry name" value="Cysteine proteinases"/>
    <property type="match status" value="1"/>
</dbReference>
<name>A0ABS5AKC1_9PSEU</name>
<organism evidence="3 4">
    <name type="scientific">Crossiella equi</name>
    <dbReference type="NCBI Taxonomy" id="130796"/>
    <lineage>
        <taxon>Bacteria</taxon>
        <taxon>Bacillati</taxon>
        <taxon>Actinomycetota</taxon>
        <taxon>Actinomycetes</taxon>
        <taxon>Pseudonocardiales</taxon>
        <taxon>Pseudonocardiaceae</taxon>
        <taxon>Crossiella</taxon>
    </lineage>
</organism>
<dbReference type="EMBL" id="JAGIOO010000001">
    <property type="protein sequence ID" value="MBP2477013.1"/>
    <property type="molecule type" value="Genomic_DNA"/>
</dbReference>
<dbReference type="Pfam" id="PF01841">
    <property type="entry name" value="Transglut_core"/>
    <property type="match status" value="1"/>
</dbReference>
<evidence type="ECO:0000256" key="1">
    <source>
        <dbReference type="SAM" id="MobiDB-lite"/>
    </source>
</evidence>
<proteinExistence type="predicted"/>
<evidence type="ECO:0000313" key="3">
    <source>
        <dbReference type="EMBL" id="MBP2477013.1"/>
    </source>
</evidence>
<dbReference type="Proteomes" id="UP001519363">
    <property type="component" value="Unassembled WGS sequence"/>
</dbReference>
<feature type="region of interest" description="Disordered" evidence="1">
    <location>
        <begin position="1"/>
        <end position="24"/>
    </location>
</feature>
<reference evidence="3 4" key="1">
    <citation type="submission" date="2021-03" db="EMBL/GenBank/DDBJ databases">
        <title>Sequencing the genomes of 1000 actinobacteria strains.</title>
        <authorList>
            <person name="Klenk H.-P."/>
        </authorList>
    </citation>
    <scope>NUCLEOTIDE SEQUENCE [LARGE SCALE GENOMIC DNA]</scope>
    <source>
        <strain evidence="3 4">DSM 44580</strain>
    </source>
</reference>
<evidence type="ECO:0000259" key="2">
    <source>
        <dbReference type="Pfam" id="PF01841"/>
    </source>
</evidence>
<feature type="domain" description="Transglutaminase-like" evidence="2">
    <location>
        <begin position="91"/>
        <end position="144"/>
    </location>
</feature>
<sequence>MASSFTAPGPLTAPGRHSAQVAALPGTPPALTERVQDWLLHEMLGDLYGVRLTEDERRTTHLRSTEELLDEVLARAPLAESRTPDRRVPVNCRHFATTLVTLLRAHGIPARARCGFGAYFTPGFHEDHWAAEYWTGTRWALADAQLDPVQRKAFGIGFDPLDVPRTAFQTAGGVWLRCRAGLADPATYGLTATHESGLWWVAANLVRDATALCGNEVLPWDVWGVMPGPTDDLTRHLPLFDHLARLAEAPDARRCELTALLADPRLRRP</sequence>
<gene>
    <name evidence="3" type="ORF">JOF53_005885</name>
</gene>
<protein>
    <recommendedName>
        <fullName evidence="2">Transglutaminase-like domain-containing protein</fullName>
    </recommendedName>
</protein>
<dbReference type="Gene3D" id="3.10.620.30">
    <property type="match status" value="1"/>
</dbReference>
<evidence type="ECO:0000313" key="4">
    <source>
        <dbReference type="Proteomes" id="UP001519363"/>
    </source>
</evidence>
<comment type="caution">
    <text evidence="3">The sequence shown here is derived from an EMBL/GenBank/DDBJ whole genome shotgun (WGS) entry which is preliminary data.</text>
</comment>
<accession>A0ABS5AKC1</accession>
<dbReference type="InterPro" id="IPR002931">
    <property type="entry name" value="Transglutaminase-like"/>
</dbReference>
<dbReference type="InterPro" id="IPR038765">
    <property type="entry name" value="Papain-like_cys_pep_sf"/>
</dbReference>